<evidence type="ECO:0000313" key="9">
    <source>
        <dbReference type="Proteomes" id="UP000291422"/>
    </source>
</evidence>
<dbReference type="EMBL" id="PDXD01000049">
    <property type="protein sequence ID" value="RYN68251.1"/>
    <property type="molecule type" value="Genomic_DNA"/>
</dbReference>
<feature type="region of interest" description="Disordered" evidence="6">
    <location>
        <begin position="425"/>
        <end position="512"/>
    </location>
</feature>
<dbReference type="GO" id="GO:0006986">
    <property type="term" value="P:response to unfolded protein"/>
    <property type="evidence" value="ECO:0007669"/>
    <property type="project" value="UniProtKB-KW"/>
</dbReference>
<feature type="domain" description="UBX" evidence="7">
    <location>
        <begin position="271"/>
        <end position="369"/>
    </location>
</feature>
<evidence type="ECO:0000256" key="1">
    <source>
        <dbReference type="ARBA" id="ARBA00004406"/>
    </source>
</evidence>
<evidence type="ECO:0000256" key="3">
    <source>
        <dbReference type="ARBA" id="ARBA00038812"/>
    </source>
</evidence>
<dbReference type="SUPFAM" id="SSF54236">
    <property type="entry name" value="Ubiquitin-like"/>
    <property type="match status" value="1"/>
</dbReference>
<comment type="caution">
    <text evidence="8">The sequence shown here is derived from an EMBL/GenBank/DDBJ whole genome shotgun (WGS) entry which is preliminary data.</text>
</comment>
<accession>A0A4Q4N1W4</accession>
<dbReference type="PANTHER" id="PTHR46424">
    <property type="entry name" value="UBX DOMAIN-CONTAINING PROTEIN 4"/>
    <property type="match status" value="1"/>
</dbReference>
<feature type="compositionally biased region" description="Low complexity" evidence="6">
    <location>
        <begin position="244"/>
        <end position="254"/>
    </location>
</feature>
<evidence type="ECO:0000313" key="8">
    <source>
        <dbReference type="EMBL" id="RYN68251.1"/>
    </source>
</evidence>
<gene>
    <name evidence="8" type="ORF">AA0117_g11283</name>
</gene>
<feature type="compositionally biased region" description="Polar residues" evidence="6">
    <location>
        <begin position="492"/>
        <end position="501"/>
    </location>
</feature>
<feature type="region of interest" description="Disordered" evidence="6">
    <location>
        <begin position="112"/>
        <end position="206"/>
    </location>
</feature>
<feature type="compositionally biased region" description="Polar residues" evidence="6">
    <location>
        <begin position="183"/>
        <end position="192"/>
    </location>
</feature>
<feature type="compositionally biased region" description="Gly residues" evidence="6">
    <location>
        <begin position="425"/>
        <end position="441"/>
    </location>
</feature>
<dbReference type="PROSITE" id="PS50033">
    <property type="entry name" value="UBX"/>
    <property type="match status" value="1"/>
</dbReference>
<dbReference type="PANTHER" id="PTHR46424:SF1">
    <property type="entry name" value="UBX DOMAIN-CONTAINING PROTEIN 4"/>
    <property type="match status" value="1"/>
</dbReference>
<dbReference type="InterPro" id="IPR001012">
    <property type="entry name" value="UBX_dom"/>
</dbReference>
<dbReference type="VEuPathDB" id="FungiDB:CC77DRAFT_1015023"/>
<organism evidence="8 9">
    <name type="scientific">Alternaria alternata</name>
    <name type="common">Alternaria rot fungus</name>
    <name type="synonym">Torula alternata</name>
    <dbReference type="NCBI Taxonomy" id="5599"/>
    <lineage>
        <taxon>Eukaryota</taxon>
        <taxon>Fungi</taxon>
        <taxon>Dikarya</taxon>
        <taxon>Ascomycota</taxon>
        <taxon>Pezizomycotina</taxon>
        <taxon>Dothideomycetes</taxon>
        <taxon>Pleosporomycetidae</taxon>
        <taxon>Pleosporales</taxon>
        <taxon>Pleosporineae</taxon>
        <taxon>Pleosporaceae</taxon>
        <taxon>Alternaria</taxon>
        <taxon>Alternaria sect. Alternaria</taxon>
        <taxon>Alternaria alternata complex</taxon>
    </lineage>
</organism>
<dbReference type="GO" id="GO:0005789">
    <property type="term" value="C:endoplasmic reticulum membrane"/>
    <property type="evidence" value="ECO:0007669"/>
    <property type="project" value="UniProtKB-SubCell"/>
</dbReference>
<name>A0A4Q4N1W4_ALTAL</name>
<feature type="compositionally biased region" description="Basic and acidic residues" evidence="6">
    <location>
        <begin position="228"/>
        <end position="241"/>
    </location>
</feature>
<dbReference type="Proteomes" id="UP000291422">
    <property type="component" value="Unassembled WGS sequence"/>
</dbReference>
<comment type="function">
    <text evidence="5">Involved in endoplasmic reticulum-associated protein degradation (ERAD). Acts as a platform to recruit both UBQLN1 and VCP to the ER during ERAD.</text>
</comment>
<comment type="subunit">
    <text evidence="3">Directly interacts with VCP. Interacts with UBQLN1. Forms a complex with VCP and UBQLN1.</text>
</comment>
<evidence type="ECO:0000256" key="2">
    <source>
        <dbReference type="ARBA" id="ARBA00023230"/>
    </source>
</evidence>
<proteinExistence type="predicted"/>
<dbReference type="GO" id="GO:0036503">
    <property type="term" value="P:ERAD pathway"/>
    <property type="evidence" value="ECO:0007669"/>
    <property type="project" value="TreeGrafter"/>
</dbReference>
<keyword evidence="2" id="KW-0834">Unfolded protein response</keyword>
<evidence type="ECO:0000259" key="7">
    <source>
        <dbReference type="PROSITE" id="PS50033"/>
    </source>
</evidence>
<feature type="compositionally biased region" description="Polar residues" evidence="6">
    <location>
        <begin position="124"/>
        <end position="136"/>
    </location>
</feature>
<evidence type="ECO:0000256" key="6">
    <source>
        <dbReference type="SAM" id="MobiDB-lite"/>
    </source>
</evidence>
<comment type="subcellular location">
    <subcellularLocation>
        <location evidence="1">Endoplasmic reticulum membrane</location>
        <topology evidence="1">Peripheral membrane protein</topology>
    </subcellularLocation>
</comment>
<dbReference type="CDD" id="cd01767">
    <property type="entry name" value="UBX"/>
    <property type="match status" value="1"/>
</dbReference>
<evidence type="ECO:0000256" key="4">
    <source>
        <dbReference type="ARBA" id="ARBA00041575"/>
    </source>
</evidence>
<feature type="compositionally biased region" description="Pro residues" evidence="6">
    <location>
        <begin position="151"/>
        <end position="164"/>
    </location>
</feature>
<protein>
    <recommendedName>
        <fullName evidence="4">UBX domain-containing protein 2</fullName>
    </recommendedName>
</protein>
<sequence length="512" mass="53746">MFHQGTLQSGITLAIQEQKLVACFVRDDGATSNEWEEEWLKSGWLSNLLAQKAVVLRLEAGSTEAGFLAAFSDISSVPTFVVIQNGQLQVQLKSDATKEDFINSIRRVLGANPIPGSSAASSSLPHTSTPEPSDNPINAEAEDDLYGPSEPSIPTPSAPVPAPTPSSTKAKGKQRAPEPNPTAPSASASKAQQEARDALRKKKREDAEELARIKARIEADKAARKVEASLRKAEREKEKNRNATQTSHATSTSPSSPPPTTTIKSSSSRGSNSATVALNVRLFDGRTIRSTFPRTATLQSTIRSWIDAEFSKMAQDDENISGGSGHNNKLPPYFFRHILAPAPSRELSAGDESVELGEIDLAPSATLVLVPVKGYTDAYSGGAGGVGGITGAATGIVGGAFGLLSSTVGLVGSTIGSVMGFGAQQEGGGAGSSSGAGGGRTVGSRPTTQEPTHDPVLDQLQPQPQPPSAGTGTGTTMRVRTLADQRAREPQQFYNGNQLSTEPRPEDNDKRD</sequence>
<feature type="compositionally biased region" description="Basic and acidic residues" evidence="6">
    <location>
        <begin position="193"/>
        <end position="206"/>
    </location>
</feature>
<feature type="region of interest" description="Disordered" evidence="6">
    <location>
        <begin position="228"/>
        <end position="271"/>
    </location>
</feature>
<dbReference type="InterPro" id="IPR029071">
    <property type="entry name" value="Ubiquitin-like_domsf"/>
</dbReference>
<dbReference type="InterPro" id="IPR036249">
    <property type="entry name" value="Thioredoxin-like_sf"/>
</dbReference>
<evidence type="ECO:0000256" key="5">
    <source>
        <dbReference type="ARBA" id="ARBA00046062"/>
    </source>
</evidence>
<dbReference type="Gene3D" id="3.10.20.90">
    <property type="entry name" value="Phosphatidylinositol 3-kinase Catalytic Subunit, Chain A, domain 1"/>
    <property type="match status" value="1"/>
</dbReference>
<reference evidence="9" key="1">
    <citation type="journal article" date="2019" name="bioRxiv">
        <title>Genomics, evolutionary history and diagnostics of the Alternaria alternata species group including apple and Asian pear pathotypes.</title>
        <authorList>
            <person name="Armitage A.D."/>
            <person name="Cockerton H.M."/>
            <person name="Sreenivasaprasad S."/>
            <person name="Woodhall J.W."/>
            <person name="Lane C.R."/>
            <person name="Harrison R.J."/>
            <person name="Clarkson J.P."/>
        </authorList>
    </citation>
    <scope>NUCLEOTIDE SEQUENCE [LARGE SCALE GENOMIC DNA]</scope>
    <source>
        <strain evidence="9">FERA 1177</strain>
    </source>
</reference>
<dbReference type="Pfam" id="PF23187">
    <property type="entry name" value="UBX7_N"/>
    <property type="match status" value="1"/>
</dbReference>
<dbReference type="AlphaFoldDB" id="A0A4Q4N1W4"/>
<feature type="compositionally biased region" description="Basic and acidic residues" evidence="6">
    <location>
        <begin position="503"/>
        <end position="512"/>
    </location>
</feature>
<dbReference type="SUPFAM" id="SSF52833">
    <property type="entry name" value="Thioredoxin-like"/>
    <property type="match status" value="1"/>
</dbReference>
<dbReference type="Pfam" id="PF00789">
    <property type="entry name" value="UBX"/>
    <property type="match status" value="1"/>
</dbReference>